<proteinExistence type="predicted"/>
<dbReference type="EMBL" id="KQ964442">
    <property type="protein sequence ID" value="KXN73051.1"/>
    <property type="molecule type" value="Genomic_DNA"/>
</dbReference>
<evidence type="ECO:0000313" key="2">
    <source>
        <dbReference type="EMBL" id="KXN73051.1"/>
    </source>
</evidence>
<organism evidence="2 3">
    <name type="scientific">Conidiobolus coronatus (strain ATCC 28846 / CBS 209.66 / NRRL 28638)</name>
    <name type="common">Delacroixia coronata</name>
    <dbReference type="NCBI Taxonomy" id="796925"/>
    <lineage>
        <taxon>Eukaryota</taxon>
        <taxon>Fungi</taxon>
        <taxon>Fungi incertae sedis</taxon>
        <taxon>Zoopagomycota</taxon>
        <taxon>Entomophthoromycotina</taxon>
        <taxon>Entomophthoromycetes</taxon>
        <taxon>Entomophthorales</taxon>
        <taxon>Ancylistaceae</taxon>
        <taxon>Conidiobolus</taxon>
    </lineage>
</organism>
<evidence type="ECO:0000256" key="1">
    <source>
        <dbReference type="SAM" id="MobiDB-lite"/>
    </source>
</evidence>
<dbReference type="AlphaFoldDB" id="A0A137PDN9"/>
<gene>
    <name evidence="2" type="ORF">CONCODRAFT_77504</name>
</gene>
<sequence>MLLSSEPVRKPSHPAPQRLHRPVHHIKSKSLNQSQVQSQSIQYLTLPKNIMRSNTATVNETHLEPIDHVKSLNHLTLEQLQNSRR</sequence>
<evidence type="ECO:0000313" key="3">
    <source>
        <dbReference type="Proteomes" id="UP000070444"/>
    </source>
</evidence>
<accession>A0A137PDN9</accession>
<name>A0A137PDN9_CONC2</name>
<reference evidence="2 3" key="1">
    <citation type="journal article" date="2015" name="Genome Biol. Evol.">
        <title>Phylogenomic analyses indicate that early fungi evolved digesting cell walls of algal ancestors of land plants.</title>
        <authorList>
            <person name="Chang Y."/>
            <person name="Wang S."/>
            <person name="Sekimoto S."/>
            <person name="Aerts A.L."/>
            <person name="Choi C."/>
            <person name="Clum A."/>
            <person name="LaButti K.M."/>
            <person name="Lindquist E.A."/>
            <person name="Yee Ngan C."/>
            <person name="Ohm R.A."/>
            <person name="Salamov A.A."/>
            <person name="Grigoriev I.V."/>
            <person name="Spatafora J.W."/>
            <person name="Berbee M.L."/>
        </authorList>
    </citation>
    <scope>NUCLEOTIDE SEQUENCE [LARGE SCALE GENOMIC DNA]</scope>
    <source>
        <strain evidence="2 3">NRRL 28638</strain>
    </source>
</reference>
<protein>
    <submittedName>
        <fullName evidence="2">Uncharacterized protein</fullName>
    </submittedName>
</protein>
<keyword evidence="3" id="KW-1185">Reference proteome</keyword>
<feature type="region of interest" description="Disordered" evidence="1">
    <location>
        <begin position="1"/>
        <end position="23"/>
    </location>
</feature>
<dbReference type="Proteomes" id="UP000070444">
    <property type="component" value="Unassembled WGS sequence"/>
</dbReference>